<feature type="compositionally biased region" description="Basic and acidic residues" evidence="5">
    <location>
        <begin position="109"/>
        <end position="122"/>
    </location>
</feature>
<evidence type="ECO:0000256" key="1">
    <source>
        <dbReference type="ARBA" id="ARBA00004229"/>
    </source>
</evidence>
<keyword evidence="7" id="KW-1185">Reference proteome</keyword>
<evidence type="ECO:0000256" key="5">
    <source>
        <dbReference type="SAM" id="MobiDB-lite"/>
    </source>
</evidence>
<evidence type="ECO:0000256" key="3">
    <source>
        <dbReference type="ARBA" id="ARBA00022980"/>
    </source>
</evidence>
<protein>
    <submittedName>
        <fullName evidence="6">Uncharacterized protein</fullName>
    </submittedName>
</protein>
<dbReference type="OrthoDB" id="1611972at2759"/>
<dbReference type="PANTHER" id="PTHR11363">
    <property type="entry name" value="60S RIBOSOMAL PROTEIN L3-RELATED"/>
    <property type="match status" value="1"/>
</dbReference>
<dbReference type="FunFam" id="3.30.1430.10:FF:000001">
    <property type="entry name" value="60S ribosomal protein L3"/>
    <property type="match status" value="1"/>
</dbReference>
<dbReference type="GO" id="GO:0009507">
    <property type="term" value="C:chloroplast"/>
    <property type="evidence" value="ECO:0007669"/>
    <property type="project" value="UniProtKB-SubCell"/>
</dbReference>
<dbReference type="Gene3D" id="3.30.1430.10">
    <property type="match status" value="1"/>
</dbReference>
<dbReference type="InterPro" id="IPR029147">
    <property type="entry name" value="CFAP77"/>
</dbReference>
<name>A0A4D9CSA0_9STRA</name>
<dbReference type="InterPro" id="IPR000597">
    <property type="entry name" value="Ribosomal_uL3"/>
</dbReference>
<evidence type="ECO:0000256" key="2">
    <source>
        <dbReference type="ARBA" id="ARBA00006540"/>
    </source>
</evidence>
<evidence type="ECO:0000313" key="7">
    <source>
        <dbReference type="Proteomes" id="UP000355283"/>
    </source>
</evidence>
<dbReference type="InterPro" id="IPR044892">
    <property type="entry name" value="Ribosomal_L3_dom_3_arc_sf"/>
</dbReference>
<proteinExistence type="inferred from homology"/>
<dbReference type="GO" id="GO:0003735">
    <property type="term" value="F:structural constituent of ribosome"/>
    <property type="evidence" value="ECO:0007669"/>
    <property type="project" value="InterPro"/>
</dbReference>
<keyword evidence="4" id="KW-0687">Ribonucleoprotein</keyword>
<dbReference type="PANTHER" id="PTHR11363:SF5">
    <property type="entry name" value="LARGE RIBOSOMAL SUBUNIT PROTEIN UL3"/>
    <property type="match status" value="1"/>
</dbReference>
<dbReference type="GO" id="GO:0022625">
    <property type="term" value="C:cytosolic large ribosomal subunit"/>
    <property type="evidence" value="ECO:0007669"/>
    <property type="project" value="TreeGrafter"/>
</dbReference>
<dbReference type="FunFam" id="2.40.30.10:FF:000351">
    <property type="entry name" value="Ribosomal protein L3"/>
    <property type="match status" value="1"/>
</dbReference>
<reference evidence="6 7" key="1">
    <citation type="submission" date="2019-01" db="EMBL/GenBank/DDBJ databases">
        <title>Nuclear Genome Assembly of the Microalgal Biofuel strain Nannochloropsis salina CCMP1776.</title>
        <authorList>
            <person name="Hovde B."/>
        </authorList>
    </citation>
    <scope>NUCLEOTIDE SEQUENCE [LARGE SCALE GENOMIC DNA]</scope>
    <source>
        <strain evidence="6 7">CCMP1776</strain>
    </source>
</reference>
<dbReference type="SUPFAM" id="SSF50447">
    <property type="entry name" value="Translation proteins"/>
    <property type="match status" value="1"/>
</dbReference>
<sequence length="515" mass="58103">MTLIKHCLGKVRSASVPLPAPTHVYGCRLQKDDEGVRQLMSKWQEASQRAFQGSGTRPSWIRNNIAALQHGHLTAHDQRTYSMQHPRYLPDPSLTILQKKNAMGKKKKTADGKARGDAKGDDDAGDDADAGVIFGRRSGKNEASMKQIIQGHFSSSALGEEERDYPLIGSRITFGKMPLPRPTKASVLLQRNKEAEKAKLETESQKDVSSLWRMPKWSKIGPKVVEEIMSHRKFRAPRHGSLGFLPKKRTKKHRGKIRSFPKDDPAKPPHLTAFMAYKAGMTHVVREVDRSGSKMHKKEVVEAVTILEAPPMKVVGVVGYVATPTGLRTLTTVWAEHLSDEIRRRFYKNWYKSKKKAFTKYAKKWSEAPGKVEEELQRIKDYADVVRVLAHTQIKKLNLRQKKAHILEIQVNGGAIGDKVDFAKSLLEKGINPLGGFPHYGVVNEDWVMLKGQVIGTKKRVITLRKSLRAHSKRAHLEEINLKFIDTSSKLGHGRFQTDEEKHKFLGPLASRNRV</sequence>
<dbReference type="FunFam" id="2.40.30.10:FF:000079">
    <property type="entry name" value="60S ribosomal protein L3"/>
    <property type="match status" value="1"/>
</dbReference>
<dbReference type="GO" id="GO:0006412">
    <property type="term" value="P:translation"/>
    <property type="evidence" value="ECO:0007669"/>
    <property type="project" value="InterPro"/>
</dbReference>
<dbReference type="Proteomes" id="UP000355283">
    <property type="component" value="Unassembled WGS sequence"/>
</dbReference>
<comment type="similarity">
    <text evidence="2">Belongs to the universal ribosomal protein uL3 family.</text>
</comment>
<dbReference type="GO" id="GO:0003723">
    <property type="term" value="F:RNA binding"/>
    <property type="evidence" value="ECO:0007669"/>
    <property type="project" value="TreeGrafter"/>
</dbReference>
<dbReference type="InterPro" id="IPR045077">
    <property type="entry name" value="L3_arc_euk"/>
</dbReference>
<dbReference type="Pfam" id="PF14825">
    <property type="entry name" value="CFAP77"/>
    <property type="match status" value="1"/>
</dbReference>
<dbReference type="Gene3D" id="4.10.960.10">
    <property type="entry name" value="Ribosomal protein L3, domain 3"/>
    <property type="match status" value="1"/>
</dbReference>
<evidence type="ECO:0000256" key="4">
    <source>
        <dbReference type="ARBA" id="ARBA00023274"/>
    </source>
</evidence>
<organism evidence="6 7">
    <name type="scientific">Nannochloropsis salina CCMP1776</name>
    <dbReference type="NCBI Taxonomy" id="1027361"/>
    <lineage>
        <taxon>Eukaryota</taxon>
        <taxon>Sar</taxon>
        <taxon>Stramenopiles</taxon>
        <taxon>Ochrophyta</taxon>
        <taxon>Eustigmatophyceae</taxon>
        <taxon>Eustigmatales</taxon>
        <taxon>Monodopsidaceae</taxon>
        <taxon>Microchloropsis</taxon>
        <taxon>Microchloropsis salina</taxon>
    </lineage>
</organism>
<dbReference type="AlphaFoldDB" id="A0A4D9CSA0"/>
<dbReference type="InterPro" id="IPR009000">
    <property type="entry name" value="Transl_B-barrel_sf"/>
</dbReference>
<keyword evidence="3" id="KW-0689">Ribosomal protein</keyword>
<dbReference type="EMBL" id="SDOX01000119">
    <property type="protein sequence ID" value="TFJ82131.1"/>
    <property type="molecule type" value="Genomic_DNA"/>
</dbReference>
<evidence type="ECO:0000313" key="6">
    <source>
        <dbReference type="EMBL" id="TFJ82131.1"/>
    </source>
</evidence>
<gene>
    <name evidence="6" type="ORF">NSK_006460</name>
</gene>
<comment type="subcellular location">
    <subcellularLocation>
        <location evidence="1">Plastid</location>
        <location evidence="1">Chloroplast</location>
    </subcellularLocation>
</comment>
<accession>A0A4D9CSA0</accession>
<dbReference type="Pfam" id="PF00297">
    <property type="entry name" value="Ribosomal_L3"/>
    <property type="match status" value="1"/>
</dbReference>
<comment type="caution">
    <text evidence="6">The sequence shown here is derived from an EMBL/GenBank/DDBJ whole genome shotgun (WGS) entry which is preliminary data.</text>
</comment>
<feature type="region of interest" description="Disordered" evidence="5">
    <location>
        <begin position="101"/>
        <end position="127"/>
    </location>
</feature>